<protein>
    <recommendedName>
        <fullName evidence="8">Abasic site processing protein</fullName>
        <ecNumber evidence="8">3.4.-.-</ecNumber>
    </recommendedName>
</protein>
<proteinExistence type="inferred from homology"/>
<dbReference type="GO" id="GO:0008233">
    <property type="term" value="F:peptidase activity"/>
    <property type="evidence" value="ECO:0007669"/>
    <property type="project" value="UniProtKB-KW"/>
</dbReference>
<evidence type="ECO:0000256" key="1">
    <source>
        <dbReference type="ARBA" id="ARBA00008136"/>
    </source>
</evidence>
<keyword evidence="5" id="KW-0190">Covalent protein-DNA linkage</keyword>
<dbReference type="InterPro" id="IPR003738">
    <property type="entry name" value="SRAP"/>
</dbReference>
<evidence type="ECO:0000313" key="10">
    <source>
        <dbReference type="Proteomes" id="UP000054017"/>
    </source>
</evidence>
<comment type="caution">
    <text evidence="9">The sequence shown here is derived from an EMBL/GenBank/DDBJ whole genome shotgun (WGS) entry which is preliminary data.</text>
</comment>
<evidence type="ECO:0000256" key="7">
    <source>
        <dbReference type="ARBA" id="ARBA00023239"/>
    </source>
</evidence>
<keyword evidence="7" id="KW-0456">Lyase</keyword>
<feature type="non-terminal residue" evidence="9">
    <location>
        <position position="1"/>
    </location>
</feature>
<dbReference type="GO" id="GO:0006508">
    <property type="term" value="P:proteolysis"/>
    <property type="evidence" value="ECO:0007669"/>
    <property type="project" value="UniProtKB-KW"/>
</dbReference>
<dbReference type="PANTHER" id="PTHR13604">
    <property type="entry name" value="DC12-RELATED"/>
    <property type="match status" value="1"/>
</dbReference>
<evidence type="ECO:0000313" key="9">
    <source>
        <dbReference type="EMBL" id="KRO32899.1"/>
    </source>
</evidence>
<evidence type="ECO:0000256" key="4">
    <source>
        <dbReference type="ARBA" id="ARBA00022801"/>
    </source>
</evidence>
<dbReference type="Pfam" id="PF02586">
    <property type="entry name" value="SRAP"/>
    <property type="match status" value="1"/>
</dbReference>
<dbReference type="GO" id="GO:0016829">
    <property type="term" value="F:lyase activity"/>
    <property type="evidence" value="ECO:0007669"/>
    <property type="project" value="UniProtKB-KW"/>
</dbReference>
<dbReference type="InterPro" id="IPR036590">
    <property type="entry name" value="SRAP-like"/>
</dbReference>
<reference evidence="9 10" key="1">
    <citation type="submission" date="2015-10" db="EMBL/GenBank/DDBJ databases">
        <title>Metagenome-Assembled Genomes uncover a global brackish microbiome.</title>
        <authorList>
            <person name="Hugerth L.W."/>
            <person name="Larsson J."/>
            <person name="Alneberg J."/>
            <person name="Lindh M.V."/>
            <person name="Legrand C."/>
            <person name="Pinhassi J."/>
            <person name="Andersson A.F."/>
        </authorList>
    </citation>
    <scope>NUCLEOTIDE SEQUENCE [LARGE SCALE GENOMIC DNA]</scope>
    <source>
        <strain evidence="9">BACL2 MAG-121220-bin52</strain>
    </source>
</reference>
<dbReference type="PANTHER" id="PTHR13604:SF0">
    <property type="entry name" value="ABASIC SITE PROCESSING PROTEIN HMCES"/>
    <property type="match status" value="1"/>
</dbReference>
<keyword evidence="3" id="KW-0227">DNA damage</keyword>
<name>A0A0R2PA77_9ACTN</name>
<comment type="similarity">
    <text evidence="1 8">Belongs to the SOS response-associated peptidase family.</text>
</comment>
<evidence type="ECO:0000256" key="5">
    <source>
        <dbReference type="ARBA" id="ARBA00023124"/>
    </source>
</evidence>
<sequence length="205" mass="22960">DWNIKPTNDVYIIKNQAIEIASWGMIAHWSKSDDEAAKSQSSAINARSESVHEKPTFKSAFRSNRCLLPATGYYEWASELGKYKTKQPIYISRDDNKLLAFTGIFQSWTSPSGRVIQSVSIITRQAVGQLALVHSRMPVFLPRDRWADWMNPKINDVEKIRSLMDIPNPEANLGFHPVSSAVNSITGSGPELIAPIELGEPETLF</sequence>
<evidence type="ECO:0000256" key="3">
    <source>
        <dbReference type="ARBA" id="ARBA00022763"/>
    </source>
</evidence>
<dbReference type="GO" id="GO:0106300">
    <property type="term" value="P:protein-DNA covalent cross-linking repair"/>
    <property type="evidence" value="ECO:0007669"/>
    <property type="project" value="InterPro"/>
</dbReference>
<dbReference type="Proteomes" id="UP000054017">
    <property type="component" value="Unassembled WGS sequence"/>
</dbReference>
<dbReference type="Gene3D" id="3.90.1680.10">
    <property type="entry name" value="SOS response associated peptidase-like"/>
    <property type="match status" value="1"/>
</dbReference>
<keyword evidence="4 8" id="KW-0378">Hydrolase</keyword>
<dbReference type="GO" id="GO:0003697">
    <property type="term" value="F:single-stranded DNA binding"/>
    <property type="evidence" value="ECO:0007669"/>
    <property type="project" value="InterPro"/>
</dbReference>
<dbReference type="EMBL" id="LIAX01000083">
    <property type="protein sequence ID" value="KRO32899.1"/>
    <property type="molecule type" value="Genomic_DNA"/>
</dbReference>
<dbReference type="EC" id="3.4.-.-" evidence="8"/>
<gene>
    <name evidence="9" type="ORF">ABR65_00415</name>
</gene>
<evidence type="ECO:0000256" key="2">
    <source>
        <dbReference type="ARBA" id="ARBA00022670"/>
    </source>
</evidence>
<evidence type="ECO:0000256" key="6">
    <source>
        <dbReference type="ARBA" id="ARBA00023125"/>
    </source>
</evidence>
<evidence type="ECO:0000256" key="8">
    <source>
        <dbReference type="RuleBase" id="RU364100"/>
    </source>
</evidence>
<keyword evidence="2 8" id="KW-0645">Protease</keyword>
<dbReference type="AlphaFoldDB" id="A0A0R2PA77"/>
<accession>A0A0R2PA77</accession>
<dbReference type="SUPFAM" id="SSF143081">
    <property type="entry name" value="BB1717-like"/>
    <property type="match status" value="1"/>
</dbReference>
<keyword evidence="6" id="KW-0238">DNA-binding</keyword>
<organism evidence="9 10">
    <name type="scientific">Actinobacteria bacterium BACL2 MAG-121220-bin52</name>
    <dbReference type="NCBI Taxonomy" id="1655573"/>
    <lineage>
        <taxon>Bacteria</taxon>
        <taxon>Bacillati</taxon>
        <taxon>Actinomycetota</taxon>
        <taxon>Actinomycetes</taxon>
        <taxon>Actinomycetes incertae sedis</taxon>
        <taxon>ac1 cluster</taxon>
    </lineage>
</organism>